<keyword evidence="3" id="KW-1185">Reference proteome</keyword>
<proteinExistence type="predicted"/>
<accession>A0A6H1UCH5</accession>
<dbReference type="Proteomes" id="UP000501602">
    <property type="component" value="Chromosome"/>
</dbReference>
<reference evidence="2 3" key="1">
    <citation type="submission" date="2020-04" db="EMBL/GenBank/DDBJ databases">
        <title>Ferrimonas sp. S7 isolated from sea water.</title>
        <authorList>
            <person name="Bae S.S."/>
            <person name="Baek K."/>
        </authorList>
    </citation>
    <scope>NUCLEOTIDE SEQUENCE [LARGE SCALE GENOMIC DNA]</scope>
    <source>
        <strain evidence="2 3">S7</strain>
    </source>
</reference>
<feature type="compositionally biased region" description="Low complexity" evidence="1">
    <location>
        <begin position="1"/>
        <end position="21"/>
    </location>
</feature>
<organism evidence="2 3">
    <name type="scientific">Ferrimonas lipolytica</name>
    <dbReference type="NCBI Taxonomy" id="2724191"/>
    <lineage>
        <taxon>Bacteria</taxon>
        <taxon>Pseudomonadati</taxon>
        <taxon>Pseudomonadota</taxon>
        <taxon>Gammaproteobacteria</taxon>
        <taxon>Alteromonadales</taxon>
        <taxon>Ferrimonadaceae</taxon>
        <taxon>Ferrimonas</taxon>
    </lineage>
</organism>
<dbReference type="RefSeq" id="WP_168658773.1">
    <property type="nucleotide sequence ID" value="NZ_CP051180.1"/>
</dbReference>
<protein>
    <submittedName>
        <fullName evidence="2">Uncharacterized protein</fullName>
    </submittedName>
</protein>
<evidence type="ECO:0000313" key="3">
    <source>
        <dbReference type="Proteomes" id="UP000501602"/>
    </source>
</evidence>
<dbReference type="KEGG" id="fes:HER31_00480"/>
<gene>
    <name evidence="2" type="ORF">HER31_00480</name>
</gene>
<sequence>MMEQNNQQEQSTESVQESNNSWRDGAVGHQLVDLLEQSRELPEQE</sequence>
<evidence type="ECO:0000256" key="1">
    <source>
        <dbReference type="SAM" id="MobiDB-lite"/>
    </source>
</evidence>
<dbReference type="EMBL" id="CP051180">
    <property type="protein sequence ID" value="QIZ75512.1"/>
    <property type="molecule type" value="Genomic_DNA"/>
</dbReference>
<dbReference type="AlphaFoldDB" id="A0A6H1UCH5"/>
<name>A0A6H1UCH5_9GAMM</name>
<feature type="region of interest" description="Disordered" evidence="1">
    <location>
        <begin position="1"/>
        <end position="45"/>
    </location>
</feature>
<feature type="compositionally biased region" description="Basic and acidic residues" evidence="1">
    <location>
        <begin position="36"/>
        <end position="45"/>
    </location>
</feature>
<evidence type="ECO:0000313" key="2">
    <source>
        <dbReference type="EMBL" id="QIZ75512.1"/>
    </source>
</evidence>